<dbReference type="Gene3D" id="2.60.40.10">
    <property type="entry name" value="Immunoglobulins"/>
    <property type="match status" value="1"/>
</dbReference>
<feature type="chain" id="PRO_5004545800" description="LTD domain-containing protein" evidence="2">
    <location>
        <begin position="20"/>
        <end position="1121"/>
    </location>
</feature>
<dbReference type="InterPro" id="IPR013783">
    <property type="entry name" value="Ig-like_fold"/>
</dbReference>
<dbReference type="Pfam" id="PF00932">
    <property type="entry name" value="LTD"/>
    <property type="match status" value="1"/>
</dbReference>
<dbReference type="SMART" id="SM00060">
    <property type="entry name" value="FN3"/>
    <property type="match status" value="2"/>
</dbReference>
<evidence type="ECO:0000256" key="1">
    <source>
        <dbReference type="ARBA" id="ARBA00022729"/>
    </source>
</evidence>
<dbReference type="InterPro" id="IPR003961">
    <property type="entry name" value="FN3_dom"/>
</dbReference>
<dbReference type="SUPFAM" id="SSF49265">
    <property type="entry name" value="Fibronectin type III"/>
    <property type="match status" value="1"/>
</dbReference>
<feature type="domain" description="LTD" evidence="3">
    <location>
        <begin position="418"/>
        <end position="538"/>
    </location>
</feature>
<dbReference type="Pfam" id="PF18962">
    <property type="entry name" value="Por_Secre_tail"/>
    <property type="match status" value="1"/>
</dbReference>
<dbReference type="InterPro" id="IPR026444">
    <property type="entry name" value="Secre_tail"/>
</dbReference>
<keyword evidence="5" id="KW-1185">Reference proteome</keyword>
<dbReference type="OrthoDB" id="1652165at2"/>
<dbReference type="STRING" id="641526.ADIWIN_0149"/>
<evidence type="ECO:0000313" key="4">
    <source>
        <dbReference type="EMBL" id="EPR74785.1"/>
    </source>
</evidence>
<dbReference type="InterPro" id="IPR001322">
    <property type="entry name" value="Lamin_tail_dom"/>
</dbReference>
<proteinExistence type="predicted"/>
<dbReference type="eggNOG" id="COG2374">
    <property type="taxonomic scope" value="Bacteria"/>
</dbReference>
<organism evidence="4 5">
    <name type="scientific">Winogradskyella psychrotolerans RS-3</name>
    <dbReference type="NCBI Taxonomy" id="641526"/>
    <lineage>
        <taxon>Bacteria</taxon>
        <taxon>Pseudomonadati</taxon>
        <taxon>Bacteroidota</taxon>
        <taxon>Flavobacteriia</taxon>
        <taxon>Flavobacteriales</taxon>
        <taxon>Flavobacteriaceae</taxon>
        <taxon>Winogradskyella</taxon>
    </lineage>
</organism>
<accession>S7VWY1</accession>
<dbReference type="InterPro" id="IPR036415">
    <property type="entry name" value="Lamin_tail_dom_sf"/>
</dbReference>
<name>S7VWY1_9FLAO</name>
<gene>
    <name evidence="4" type="ORF">ADIWIN_0149</name>
</gene>
<dbReference type="EMBL" id="ATMR01000007">
    <property type="protein sequence ID" value="EPR74785.1"/>
    <property type="molecule type" value="Genomic_DNA"/>
</dbReference>
<dbReference type="Proteomes" id="UP000014962">
    <property type="component" value="Unassembled WGS sequence"/>
</dbReference>
<sequence length="1121" mass="118428">MKNLYPFLIALCLSCIGFAQTSADGWINEIHYDNTSTDAGEGIEIVIADAATYPLENWTVVLYNGNNGETYGTVTYDAASTTSIDSGFTIAWQAKSGIQNDTEGMALVYNGTTLVQFLSYEGSFTATNGIALGQTSTDIGVSETGSTPIGESLQLSGTGTMYSDFTWHTPATATTGTLNTGQSLVPPCYPTTQASAYNTTSIGTTSATLNWTVGNGDNVLVLVKKETAVDTDPSNGVDYIENTVFGTGNVIGTGNYVVQSGPATSSTTSSVSITGLEEATTYHVAVYEYNATNFCYNLNEITGSFTTDCTTPTDVSAFNAIGNDATIDLNWTNTACFDELLIIAKEGSAVTFTPTGDGTTYSANPIFGAGAAIGTDEYAVYKGTGTSETITGLTNSTAYHFKVFARKGLSWSTGIIGNATPDLLASSNSIMITEIMINPASVGDTNGEYFEVYNTTDSPIDLIGWVILDTHTDSHTIATSVVVPAYGFAVLGRNSDTLANGGVTIDYQYDNISISNFADEIILTNASGTGIDSVAYGGAAWPDPMTSGPAMIFIGSDIEDNNDGSLWAFSTVAEGIAVDFGSPGINGTDQIVSYLVFKDGAWNTTPSTDTDTRIGLIKPNESTTFTTDVDLDDLYIEEGASLTVNSGTTLSLNTLTLESSSQLYSSLILDGTLTGSVIYKRHINTFNTTTGSVTGQNDLISAPVTNASQTFGVFRGTNANIPSGTIGGGATMYLFGPFDNDSASNPYTLYSAADDATALTAGIGYRTASTDTSTFTFVGDVETGTVAVGIDIGSAYNWNLIGNPYPSYINAGDFLTENASFLDENAVGIYGYDGSALDNWTIINFNNANTSENITPGQGFLVAAEGSATLNFTPEMRRASGGDDFILGRTLDTNAFLSLNLENATSNYHTDFYFNSNSTRALDPGYDAAIFNGNSPAFYIYSHLVENNQGKAMAIQSLGDSDLSDVTIPLGVHANEGEAITFSINASTLPSTVEVYLEDTVANTFTLLNSSEYIITPTTSLNGIGRFYLRVTESALSINDTTLDALSIYTQSDEKTIVIAGSLVASTTANVYDMQGRLVASELIMTTTMQHRIDTSNFSAGIYVVQLQNTTGNRTQKVIIR</sequence>
<protein>
    <recommendedName>
        <fullName evidence="3">LTD domain-containing protein</fullName>
    </recommendedName>
</protein>
<reference evidence="4 5" key="1">
    <citation type="journal article" date="2013" name="Genome Announc.">
        <title>Draft Genome Sequence of Winogradskyella psychrotolerans RS-3T, Isolated from the Marine Transect of Kongsfjorden, Ny-Alesund, Svalbard, Arctic Ocean.</title>
        <authorList>
            <person name="Kumar Pinnaka A."/>
            <person name="Ara S."/>
            <person name="Singh A."/>
            <person name="Shivaji S."/>
        </authorList>
    </citation>
    <scope>NUCLEOTIDE SEQUENCE [LARGE SCALE GENOMIC DNA]</scope>
    <source>
        <strain evidence="4 5">RS-3</strain>
    </source>
</reference>
<comment type="caution">
    <text evidence="4">The sequence shown here is derived from an EMBL/GenBank/DDBJ whole genome shotgun (WGS) entry which is preliminary data.</text>
</comment>
<keyword evidence="1 2" id="KW-0732">Signal</keyword>
<dbReference type="eggNOG" id="COG3291">
    <property type="taxonomic scope" value="Bacteria"/>
</dbReference>
<dbReference type="PROSITE" id="PS51841">
    <property type="entry name" value="LTD"/>
    <property type="match status" value="1"/>
</dbReference>
<evidence type="ECO:0000259" key="3">
    <source>
        <dbReference type="PROSITE" id="PS51841"/>
    </source>
</evidence>
<dbReference type="AlphaFoldDB" id="S7VWY1"/>
<dbReference type="InterPro" id="IPR036116">
    <property type="entry name" value="FN3_sf"/>
</dbReference>
<dbReference type="SUPFAM" id="SSF74853">
    <property type="entry name" value="Lamin A/C globular tail domain"/>
    <property type="match status" value="1"/>
</dbReference>
<evidence type="ECO:0000313" key="5">
    <source>
        <dbReference type="Proteomes" id="UP000014962"/>
    </source>
</evidence>
<evidence type="ECO:0000256" key="2">
    <source>
        <dbReference type="SAM" id="SignalP"/>
    </source>
</evidence>
<feature type="signal peptide" evidence="2">
    <location>
        <begin position="1"/>
        <end position="19"/>
    </location>
</feature>
<dbReference type="eggNOG" id="COG1345">
    <property type="taxonomic scope" value="Bacteria"/>
</dbReference>
<dbReference type="NCBIfam" id="TIGR04183">
    <property type="entry name" value="Por_Secre_tail"/>
    <property type="match status" value="1"/>
</dbReference>
<dbReference type="PATRIC" id="fig|641526.4.peg.149"/>
<dbReference type="RefSeq" id="WP_020895750.1">
    <property type="nucleotide sequence ID" value="NZ_ATMR01000007.1"/>
</dbReference>
<dbReference type="eggNOG" id="COG1404">
    <property type="taxonomic scope" value="Bacteria"/>
</dbReference>